<dbReference type="InterPro" id="IPR001584">
    <property type="entry name" value="Integrase_cat-core"/>
</dbReference>
<dbReference type="InterPro" id="IPR036397">
    <property type="entry name" value="RNaseH_sf"/>
</dbReference>
<dbReference type="Proteomes" id="UP001289374">
    <property type="component" value="Unassembled WGS sequence"/>
</dbReference>
<keyword evidence="3" id="KW-1185">Reference proteome</keyword>
<dbReference type="SUPFAM" id="SSF53098">
    <property type="entry name" value="Ribonuclease H-like"/>
    <property type="match status" value="1"/>
</dbReference>
<organism evidence="2 3">
    <name type="scientific">Sesamum angolense</name>
    <dbReference type="NCBI Taxonomy" id="2727404"/>
    <lineage>
        <taxon>Eukaryota</taxon>
        <taxon>Viridiplantae</taxon>
        <taxon>Streptophyta</taxon>
        <taxon>Embryophyta</taxon>
        <taxon>Tracheophyta</taxon>
        <taxon>Spermatophyta</taxon>
        <taxon>Magnoliopsida</taxon>
        <taxon>eudicotyledons</taxon>
        <taxon>Gunneridae</taxon>
        <taxon>Pentapetalae</taxon>
        <taxon>asterids</taxon>
        <taxon>lamiids</taxon>
        <taxon>Lamiales</taxon>
        <taxon>Pedaliaceae</taxon>
        <taxon>Sesamum</taxon>
    </lineage>
</organism>
<name>A0AAE1WDW7_9LAMI</name>
<reference evidence="2" key="1">
    <citation type="submission" date="2020-06" db="EMBL/GenBank/DDBJ databases">
        <authorList>
            <person name="Li T."/>
            <person name="Hu X."/>
            <person name="Zhang T."/>
            <person name="Song X."/>
            <person name="Zhang H."/>
            <person name="Dai N."/>
            <person name="Sheng W."/>
            <person name="Hou X."/>
            <person name="Wei L."/>
        </authorList>
    </citation>
    <scope>NUCLEOTIDE SEQUENCE</scope>
    <source>
        <strain evidence="2">K16</strain>
        <tissue evidence="2">Leaf</tissue>
    </source>
</reference>
<dbReference type="PANTHER" id="PTHR45835">
    <property type="entry name" value="YALI0A06105P"/>
    <property type="match status" value="1"/>
</dbReference>
<evidence type="ECO:0000313" key="2">
    <source>
        <dbReference type="EMBL" id="KAK4391584.1"/>
    </source>
</evidence>
<dbReference type="Gene3D" id="3.30.420.10">
    <property type="entry name" value="Ribonuclease H-like superfamily/Ribonuclease H"/>
    <property type="match status" value="2"/>
</dbReference>
<protein>
    <recommendedName>
        <fullName evidence="1">Integrase catalytic domain-containing protein</fullName>
    </recommendedName>
</protein>
<reference evidence="2" key="2">
    <citation type="journal article" date="2024" name="Plant">
        <title>Genomic evolution and insights into agronomic trait innovations of Sesamum species.</title>
        <authorList>
            <person name="Miao H."/>
            <person name="Wang L."/>
            <person name="Qu L."/>
            <person name="Liu H."/>
            <person name="Sun Y."/>
            <person name="Le M."/>
            <person name="Wang Q."/>
            <person name="Wei S."/>
            <person name="Zheng Y."/>
            <person name="Lin W."/>
            <person name="Duan Y."/>
            <person name="Cao H."/>
            <person name="Xiong S."/>
            <person name="Wang X."/>
            <person name="Wei L."/>
            <person name="Li C."/>
            <person name="Ma Q."/>
            <person name="Ju M."/>
            <person name="Zhao R."/>
            <person name="Li G."/>
            <person name="Mu C."/>
            <person name="Tian Q."/>
            <person name="Mei H."/>
            <person name="Zhang T."/>
            <person name="Gao T."/>
            <person name="Zhang H."/>
        </authorList>
    </citation>
    <scope>NUCLEOTIDE SEQUENCE</scope>
    <source>
        <strain evidence="2">K16</strain>
    </source>
</reference>
<sequence>MDFVTHLPNSSGKMGIWVVVDRLSKFAHFIGLPSGFSAASLAPIFVVEIYRLHGAPKSIVNDRDRVFDSTFCRELFRLLGTTLSFKPSTWFKFLSLAEFWYNTSFHNSIGMAPFEALYSRLPPSIAGYSIGLTKLSIEVFPQPEYAWGTANSLRPIKLLASHLTDDVFEVLVQWEGCHWRRN</sequence>
<dbReference type="InterPro" id="IPR012337">
    <property type="entry name" value="RNaseH-like_sf"/>
</dbReference>
<dbReference type="AlphaFoldDB" id="A0AAE1WDW7"/>
<accession>A0AAE1WDW7</accession>
<gene>
    <name evidence="2" type="ORF">Sango_1936200</name>
</gene>
<evidence type="ECO:0000259" key="1">
    <source>
        <dbReference type="PROSITE" id="PS50994"/>
    </source>
</evidence>
<dbReference type="PROSITE" id="PS50994">
    <property type="entry name" value="INTEGRASE"/>
    <property type="match status" value="1"/>
</dbReference>
<dbReference type="PANTHER" id="PTHR45835:SF105">
    <property type="entry name" value="INTEGRASE CATALYTIC DOMAIN-CONTAINING PROTEIN"/>
    <property type="match status" value="1"/>
</dbReference>
<dbReference type="GO" id="GO:0003676">
    <property type="term" value="F:nucleic acid binding"/>
    <property type="evidence" value="ECO:0007669"/>
    <property type="project" value="InterPro"/>
</dbReference>
<dbReference type="EMBL" id="JACGWL010000011">
    <property type="protein sequence ID" value="KAK4391584.1"/>
    <property type="molecule type" value="Genomic_DNA"/>
</dbReference>
<feature type="domain" description="Integrase catalytic" evidence="1">
    <location>
        <begin position="1"/>
        <end position="85"/>
    </location>
</feature>
<proteinExistence type="predicted"/>
<dbReference type="GO" id="GO:0015074">
    <property type="term" value="P:DNA integration"/>
    <property type="evidence" value="ECO:0007669"/>
    <property type="project" value="InterPro"/>
</dbReference>
<evidence type="ECO:0000313" key="3">
    <source>
        <dbReference type="Proteomes" id="UP001289374"/>
    </source>
</evidence>
<comment type="caution">
    <text evidence="2">The sequence shown here is derived from an EMBL/GenBank/DDBJ whole genome shotgun (WGS) entry which is preliminary data.</text>
</comment>